<feature type="domain" description="RecX second three-helical" evidence="6">
    <location>
        <begin position="56"/>
        <end position="95"/>
    </location>
</feature>
<dbReference type="Pfam" id="PF21981">
    <property type="entry name" value="RecX_HTH3"/>
    <property type="match status" value="1"/>
</dbReference>
<comment type="caution">
    <text evidence="8">The sequence shown here is derived from an EMBL/GenBank/DDBJ whole genome shotgun (WGS) entry which is preliminary data.</text>
</comment>
<gene>
    <name evidence="5" type="primary">recX</name>
    <name evidence="8" type="ORF">Y5S_00471</name>
</gene>
<protein>
    <recommendedName>
        <fullName evidence="3 5">Regulatory protein RecX</fullName>
    </recommendedName>
</protein>
<dbReference type="PATRIC" id="fig|1177154.3.peg.479"/>
<evidence type="ECO:0000259" key="6">
    <source>
        <dbReference type="Pfam" id="PF02631"/>
    </source>
</evidence>
<dbReference type="AlphaFoldDB" id="A0A095SNS8"/>
<dbReference type="HAMAP" id="MF_01114">
    <property type="entry name" value="RecX"/>
    <property type="match status" value="1"/>
</dbReference>
<keyword evidence="4 5" id="KW-0963">Cytoplasm</keyword>
<sequence length="156" mass="18173">MNKPLTESELRQRAVSLLARRDHARRELETKLRSKVGDHPAMAAVIEWCEEHGFIDDRRFAGFFVRSRIERGHGPLRIRQEMQQKGVDRELIEIAIREAGENEGVDWFALAREARARRFRTCPGDQKEKARQLRFLQSRGFDAEQSFAALDVPEED</sequence>
<comment type="similarity">
    <text evidence="2 5">Belongs to the RecX family.</text>
</comment>
<feature type="domain" description="RecX third three-helical" evidence="7">
    <location>
        <begin position="108"/>
        <end position="150"/>
    </location>
</feature>
<comment type="function">
    <text evidence="5">Modulates RecA activity.</text>
</comment>
<comment type="subcellular location">
    <subcellularLocation>
        <location evidence="1 5">Cytoplasm</location>
    </subcellularLocation>
</comment>
<dbReference type="EMBL" id="ARXV01000002">
    <property type="protein sequence ID" value="KGD65999.1"/>
    <property type="molecule type" value="Genomic_DNA"/>
</dbReference>
<dbReference type="Pfam" id="PF02631">
    <property type="entry name" value="RecX_HTH2"/>
    <property type="match status" value="1"/>
</dbReference>
<dbReference type="PANTHER" id="PTHR33602">
    <property type="entry name" value="REGULATORY PROTEIN RECX FAMILY PROTEIN"/>
    <property type="match status" value="1"/>
</dbReference>
<proteinExistence type="inferred from homology"/>
<evidence type="ECO:0000259" key="7">
    <source>
        <dbReference type="Pfam" id="PF21981"/>
    </source>
</evidence>
<evidence type="ECO:0000256" key="5">
    <source>
        <dbReference type="HAMAP-Rule" id="MF_01114"/>
    </source>
</evidence>
<dbReference type="InterPro" id="IPR003783">
    <property type="entry name" value="Regulatory_RecX"/>
</dbReference>
<dbReference type="Gene3D" id="1.10.10.10">
    <property type="entry name" value="Winged helix-like DNA-binding domain superfamily/Winged helix DNA-binding domain"/>
    <property type="match status" value="3"/>
</dbReference>
<dbReference type="STRING" id="1177154.Y5S_00471"/>
<dbReference type="GO" id="GO:0005737">
    <property type="term" value="C:cytoplasm"/>
    <property type="evidence" value="ECO:0007669"/>
    <property type="project" value="UniProtKB-SubCell"/>
</dbReference>
<reference evidence="8 9" key="1">
    <citation type="submission" date="2012-09" db="EMBL/GenBank/DDBJ databases">
        <title>Genome Sequence of alkane-degrading Bacterium Alcanivorax sp. 19-m-6.</title>
        <authorList>
            <person name="Lai Q."/>
            <person name="Shao Z."/>
        </authorList>
    </citation>
    <scope>NUCLEOTIDE SEQUENCE [LARGE SCALE GENOMIC DNA]</scope>
    <source>
        <strain evidence="8 9">19-m-6</strain>
    </source>
</reference>
<evidence type="ECO:0000313" key="8">
    <source>
        <dbReference type="EMBL" id="KGD65999.1"/>
    </source>
</evidence>
<name>A0A095SNS8_9GAMM</name>
<evidence type="ECO:0000256" key="4">
    <source>
        <dbReference type="ARBA" id="ARBA00022490"/>
    </source>
</evidence>
<dbReference type="OrthoDB" id="7066780at2"/>
<evidence type="ECO:0000313" key="9">
    <source>
        <dbReference type="Proteomes" id="UP000029444"/>
    </source>
</evidence>
<dbReference type="InterPro" id="IPR053924">
    <property type="entry name" value="RecX_HTH_2nd"/>
</dbReference>
<evidence type="ECO:0000256" key="3">
    <source>
        <dbReference type="ARBA" id="ARBA00018111"/>
    </source>
</evidence>
<dbReference type="GO" id="GO:0006282">
    <property type="term" value="P:regulation of DNA repair"/>
    <property type="evidence" value="ECO:0007669"/>
    <property type="project" value="UniProtKB-UniRule"/>
</dbReference>
<dbReference type="RefSeq" id="WP_035230160.1">
    <property type="nucleotide sequence ID" value="NZ_ARXV01000002.1"/>
</dbReference>
<organism evidence="8 9">
    <name type="scientific">Alcanivorax nanhaiticus</name>
    <dbReference type="NCBI Taxonomy" id="1177154"/>
    <lineage>
        <taxon>Bacteria</taxon>
        <taxon>Pseudomonadati</taxon>
        <taxon>Pseudomonadota</taxon>
        <taxon>Gammaproteobacteria</taxon>
        <taxon>Oceanospirillales</taxon>
        <taxon>Alcanivoracaceae</taxon>
        <taxon>Alcanivorax</taxon>
    </lineage>
</organism>
<dbReference type="eggNOG" id="COG2137">
    <property type="taxonomic scope" value="Bacteria"/>
</dbReference>
<keyword evidence="9" id="KW-1185">Reference proteome</keyword>
<dbReference type="InterPro" id="IPR036388">
    <property type="entry name" value="WH-like_DNA-bd_sf"/>
</dbReference>
<accession>A0A095SNS8</accession>
<dbReference type="PANTHER" id="PTHR33602:SF1">
    <property type="entry name" value="REGULATORY PROTEIN RECX FAMILY PROTEIN"/>
    <property type="match status" value="1"/>
</dbReference>
<evidence type="ECO:0000256" key="1">
    <source>
        <dbReference type="ARBA" id="ARBA00004496"/>
    </source>
</evidence>
<dbReference type="InterPro" id="IPR053925">
    <property type="entry name" value="RecX_HTH_3rd"/>
</dbReference>
<dbReference type="Proteomes" id="UP000029444">
    <property type="component" value="Unassembled WGS sequence"/>
</dbReference>
<evidence type="ECO:0000256" key="2">
    <source>
        <dbReference type="ARBA" id="ARBA00009695"/>
    </source>
</evidence>